<keyword evidence="1" id="KW-1133">Transmembrane helix</keyword>
<organism evidence="2">
    <name type="scientific">Diabrotica virgifera virgifera</name>
    <name type="common">western corn rootworm</name>
    <dbReference type="NCBI Taxonomy" id="50390"/>
    <lineage>
        <taxon>Eukaryota</taxon>
        <taxon>Metazoa</taxon>
        <taxon>Ecdysozoa</taxon>
        <taxon>Arthropoda</taxon>
        <taxon>Hexapoda</taxon>
        <taxon>Insecta</taxon>
        <taxon>Pterygota</taxon>
        <taxon>Neoptera</taxon>
        <taxon>Endopterygota</taxon>
        <taxon>Coleoptera</taxon>
        <taxon>Polyphaga</taxon>
        <taxon>Cucujiformia</taxon>
        <taxon>Chrysomeloidea</taxon>
        <taxon>Chrysomelidae</taxon>
        <taxon>Galerucinae</taxon>
        <taxon>Diabroticina</taxon>
        <taxon>Diabroticites</taxon>
        <taxon>Diabrotica</taxon>
    </lineage>
</organism>
<gene>
    <name evidence="2" type="primary">LOC114345142</name>
</gene>
<protein>
    <submittedName>
        <fullName evidence="2">Uncharacterized protein LOC114345142</fullName>
    </submittedName>
</protein>
<dbReference type="RefSeq" id="XP_028151765.1">
    <property type="nucleotide sequence ID" value="XM_028295964.1"/>
</dbReference>
<sequence>MYYFSKALTCSLGIFTTSEDSYFYWFQKSKMTFIYFLFYFVPLMAFVYDNDQEVTLQPSLLKTAEVSDGRTHVPRAQKEHEYIMRTVVKIINVETQLPVGVDTSYNSLSVNSRYNRVYAKKGLQHDKWILVPDCDGTNSSRSYRIFLADVPRLALDRAAGCASGPDEDAGLLVYEHYGDHRYPFNNHIFHYDPYYKSLKVCDYRCIILDPTNNNRLTATNWKNCKKNNNKFEILFQEFKKYNLPKPSKTCIW</sequence>
<accession>A0A6P7H745</accession>
<dbReference type="AlphaFoldDB" id="A0A6P7H745"/>
<reference evidence="2" key="1">
    <citation type="submission" date="2025-08" db="UniProtKB">
        <authorList>
            <consortium name="RefSeq"/>
        </authorList>
    </citation>
    <scope>IDENTIFICATION</scope>
    <source>
        <tissue evidence="2">Whole insect</tissue>
    </source>
</reference>
<proteinExistence type="predicted"/>
<evidence type="ECO:0000256" key="1">
    <source>
        <dbReference type="SAM" id="Phobius"/>
    </source>
</evidence>
<keyword evidence="1" id="KW-0812">Transmembrane</keyword>
<name>A0A6P7H745_DIAVI</name>
<evidence type="ECO:0000313" key="2">
    <source>
        <dbReference type="RefSeq" id="XP_028151765.1"/>
    </source>
</evidence>
<keyword evidence="1" id="KW-0472">Membrane</keyword>
<dbReference type="InParanoid" id="A0A6P7H745"/>
<feature type="transmembrane region" description="Helical" evidence="1">
    <location>
        <begin position="32"/>
        <end position="48"/>
    </location>
</feature>